<proteinExistence type="predicted"/>
<feature type="domain" description="Pleckstrin homology" evidence="1">
    <location>
        <begin position="66"/>
        <end position="113"/>
    </location>
</feature>
<dbReference type="SUPFAM" id="SSF50729">
    <property type="entry name" value="PH domain-like"/>
    <property type="match status" value="1"/>
</dbReference>
<name>A0A6A7BR26_9PEZI</name>
<dbReference type="OrthoDB" id="5865767at2759"/>
<dbReference type="PANTHER" id="PTHR37283">
    <property type="entry name" value="PH DOMAIN-CONTAINING PROTEIN YHR131C"/>
    <property type="match status" value="1"/>
</dbReference>
<gene>
    <name evidence="2" type="ORF">K470DRAFT_261073</name>
</gene>
<dbReference type="Proteomes" id="UP000799421">
    <property type="component" value="Unassembled WGS sequence"/>
</dbReference>
<evidence type="ECO:0000313" key="3">
    <source>
        <dbReference type="Proteomes" id="UP000799421"/>
    </source>
</evidence>
<keyword evidence="3" id="KW-1185">Reference proteome</keyword>
<evidence type="ECO:0000313" key="2">
    <source>
        <dbReference type="EMBL" id="KAF2857139.1"/>
    </source>
</evidence>
<dbReference type="Pfam" id="PF15410">
    <property type="entry name" value="PH_9"/>
    <property type="match status" value="1"/>
</dbReference>
<organism evidence="2 3">
    <name type="scientific">Piedraia hortae CBS 480.64</name>
    <dbReference type="NCBI Taxonomy" id="1314780"/>
    <lineage>
        <taxon>Eukaryota</taxon>
        <taxon>Fungi</taxon>
        <taxon>Dikarya</taxon>
        <taxon>Ascomycota</taxon>
        <taxon>Pezizomycotina</taxon>
        <taxon>Dothideomycetes</taxon>
        <taxon>Dothideomycetidae</taxon>
        <taxon>Capnodiales</taxon>
        <taxon>Piedraiaceae</taxon>
        <taxon>Piedraia</taxon>
    </lineage>
</organism>
<dbReference type="Gene3D" id="2.30.29.30">
    <property type="entry name" value="Pleckstrin-homology domain (PH domain)/Phosphotyrosine-binding domain (PTB)"/>
    <property type="match status" value="1"/>
</dbReference>
<dbReference type="InterPro" id="IPR011993">
    <property type="entry name" value="PH-like_dom_sf"/>
</dbReference>
<dbReference type="EMBL" id="MU006063">
    <property type="protein sequence ID" value="KAF2857139.1"/>
    <property type="molecule type" value="Genomic_DNA"/>
</dbReference>
<protein>
    <recommendedName>
        <fullName evidence="1">Pleckstrin homology domain-containing protein</fullName>
    </recommendedName>
</protein>
<evidence type="ECO:0000259" key="1">
    <source>
        <dbReference type="Pfam" id="PF15410"/>
    </source>
</evidence>
<sequence length="228" mass="26126">MATDMSSSPPPPYDCTVGLVSNLLYKSEFISPFHRATDRRWKRVQATLRGTLLAVQSPLISRSWGLQHAQAGLAVDYEKRPFVLRVRTAEGAQFLLAAADLSTLLEWVKKLNWAIDISLPLDDRIEPVHDTLPRSIRRPFPNTPGFLDVCKCICRAVRRKSRMERCWLQQAPPKVDVRVATPKTAQMPFENRYSLSPKSRADMTRCSPTQELEYAHRCARVLLFRSYR</sequence>
<dbReference type="AlphaFoldDB" id="A0A6A7BR26"/>
<dbReference type="PANTHER" id="PTHR37283:SF1">
    <property type="entry name" value="PH DOMAIN-CONTAINING PROTEIN YHR131C"/>
    <property type="match status" value="1"/>
</dbReference>
<dbReference type="InterPro" id="IPR041681">
    <property type="entry name" value="PH_9"/>
</dbReference>
<accession>A0A6A7BR26</accession>
<reference evidence="2" key="1">
    <citation type="journal article" date="2020" name="Stud. Mycol.">
        <title>101 Dothideomycetes genomes: a test case for predicting lifestyles and emergence of pathogens.</title>
        <authorList>
            <person name="Haridas S."/>
            <person name="Albert R."/>
            <person name="Binder M."/>
            <person name="Bloem J."/>
            <person name="Labutti K."/>
            <person name="Salamov A."/>
            <person name="Andreopoulos B."/>
            <person name="Baker S."/>
            <person name="Barry K."/>
            <person name="Bills G."/>
            <person name="Bluhm B."/>
            <person name="Cannon C."/>
            <person name="Castanera R."/>
            <person name="Culley D."/>
            <person name="Daum C."/>
            <person name="Ezra D."/>
            <person name="Gonzalez J."/>
            <person name="Henrissat B."/>
            <person name="Kuo A."/>
            <person name="Liang C."/>
            <person name="Lipzen A."/>
            <person name="Lutzoni F."/>
            <person name="Magnuson J."/>
            <person name="Mondo S."/>
            <person name="Nolan M."/>
            <person name="Ohm R."/>
            <person name="Pangilinan J."/>
            <person name="Park H.-J."/>
            <person name="Ramirez L."/>
            <person name="Alfaro M."/>
            <person name="Sun H."/>
            <person name="Tritt A."/>
            <person name="Yoshinaga Y."/>
            <person name="Zwiers L.-H."/>
            <person name="Turgeon B."/>
            <person name="Goodwin S."/>
            <person name="Spatafora J."/>
            <person name="Crous P."/>
            <person name="Grigoriev I."/>
        </authorList>
    </citation>
    <scope>NUCLEOTIDE SEQUENCE</scope>
    <source>
        <strain evidence="2">CBS 480.64</strain>
    </source>
</reference>